<evidence type="ECO:0000313" key="2">
    <source>
        <dbReference type="EMBL" id="CAG8728618.1"/>
    </source>
</evidence>
<reference evidence="2 3" key="1">
    <citation type="submission" date="2021-06" db="EMBL/GenBank/DDBJ databases">
        <authorList>
            <person name="Kallberg Y."/>
            <person name="Tangrot J."/>
            <person name="Rosling A."/>
        </authorList>
    </citation>
    <scope>NUCLEOTIDE SEQUENCE [LARGE SCALE GENOMIC DNA]</scope>
    <source>
        <strain evidence="2 3">120-4 pot B 10/14</strain>
    </source>
</reference>
<dbReference type="EMBL" id="CAJVQB010009290">
    <property type="protein sequence ID" value="CAG8728618.1"/>
    <property type="molecule type" value="Genomic_DNA"/>
</dbReference>
<dbReference type="InterPro" id="IPR050266">
    <property type="entry name" value="AB_hydrolase_sf"/>
</dbReference>
<feature type="domain" description="AB hydrolase-1" evidence="1">
    <location>
        <begin position="49"/>
        <end position="279"/>
    </location>
</feature>
<accession>A0ABN7V477</accession>
<dbReference type="Gene3D" id="3.40.50.1820">
    <property type="entry name" value="alpha/beta hydrolase"/>
    <property type="match status" value="1"/>
</dbReference>
<dbReference type="InterPro" id="IPR000073">
    <property type="entry name" value="AB_hydrolase_1"/>
</dbReference>
<dbReference type="PANTHER" id="PTHR43798:SF5">
    <property type="entry name" value="MONOACYLGLYCEROL LIPASE ABHD6"/>
    <property type="match status" value="1"/>
</dbReference>
<name>A0ABN7V477_GIGMA</name>
<sequence length="350" mass="40287">MPTLKIISYNFPASLDRQIPGEGGHLRIAANSYVTTGIDTKNNDGKISLIFAHATGFHKELWNPIIKLLHERRHRWNGGDMWSLDCSNHGDSAMLNQDILPEKFVWSDFARDILQLIDEAKIQKPIIGIGHSFGGTSMLMAEIFRPGTFASILVIEPILRPTVLDVFELTYTTVTKRRDKWPDREAAHANFSKSKFFQSWDPEMLNLYVYTFFYDKSDQHSTFHQMSKIQCPTLFVVGDNSNFDYQDLALHKISQCQHSELISVDAGHLVPMEKPAQMAYIIEYFARKSSKNNVLQTNQPEDNNLRPNIKWIILLFKLLMGIETIYEEDLEHLKRLESFESYGNVDVNND</sequence>
<comment type="caution">
    <text evidence="2">The sequence shown here is derived from an EMBL/GenBank/DDBJ whole genome shotgun (WGS) entry which is preliminary data.</text>
</comment>
<dbReference type="PANTHER" id="PTHR43798">
    <property type="entry name" value="MONOACYLGLYCEROL LIPASE"/>
    <property type="match status" value="1"/>
</dbReference>
<dbReference type="Pfam" id="PF12697">
    <property type="entry name" value="Abhydrolase_6"/>
    <property type="match status" value="1"/>
</dbReference>
<dbReference type="InterPro" id="IPR029058">
    <property type="entry name" value="AB_hydrolase_fold"/>
</dbReference>
<protein>
    <submittedName>
        <fullName evidence="2">17905_t:CDS:1</fullName>
    </submittedName>
</protein>
<gene>
    <name evidence="2" type="ORF">GMARGA_LOCUS14181</name>
</gene>
<keyword evidence="3" id="KW-1185">Reference proteome</keyword>
<dbReference type="Proteomes" id="UP000789901">
    <property type="component" value="Unassembled WGS sequence"/>
</dbReference>
<evidence type="ECO:0000313" key="3">
    <source>
        <dbReference type="Proteomes" id="UP000789901"/>
    </source>
</evidence>
<organism evidence="2 3">
    <name type="scientific">Gigaspora margarita</name>
    <dbReference type="NCBI Taxonomy" id="4874"/>
    <lineage>
        <taxon>Eukaryota</taxon>
        <taxon>Fungi</taxon>
        <taxon>Fungi incertae sedis</taxon>
        <taxon>Mucoromycota</taxon>
        <taxon>Glomeromycotina</taxon>
        <taxon>Glomeromycetes</taxon>
        <taxon>Diversisporales</taxon>
        <taxon>Gigasporaceae</taxon>
        <taxon>Gigaspora</taxon>
    </lineage>
</organism>
<dbReference type="SUPFAM" id="SSF53474">
    <property type="entry name" value="alpha/beta-Hydrolases"/>
    <property type="match status" value="1"/>
</dbReference>
<proteinExistence type="predicted"/>
<evidence type="ECO:0000259" key="1">
    <source>
        <dbReference type="Pfam" id="PF12697"/>
    </source>
</evidence>